<dbReference type="GO" id="GO:0004814">
    <property type="term" value="F:arginine-tRNA ligase activity"/>
    <property type="evidence" value="ECO:0007669"/>
    <property type="project" value="InterPro"/>
</dbReference>
<keyword evidence="13" id="KW-1185">Reference proteome</keyword>
<sequence length="694" mass="77288">MEEIVGEPLYIEIGCEEIPAGYIAPALESMSRQMTRFLDENRVGRGEPHVTGTPRRLILSIPDVSTQQEACTTEIIGPPKQAAFDAGGKPTRAAEGFARGQGVTIEDIRIKETPRGEYLFILREESGSATRALLEKMLPDFIAHIPFPKSMRWAGLSVTFARPVRWIVALLGRETLDLEYGDIRSGDKAMGHRFMSPEWLTVTDYDSHTRNLAKHYVIAEIAERKKLIAEKIREAAVGVGGGILEDEELLDEVTQIVEYPEPIVGEFEEKYLELPPELLITVIKKHQRYFAVTDTDGKLLRYFVTVANTIPRDPRLVAAGNGRVVRARLEDARFYYREDQKVRLDDRVEQLKGVVFHSKMGTSWEKKERFTALARWLGERIAPDRLETLLRAAHLCKADLVTGMVGEFPELQGVMGRAYARLQGEPEAVAAAIFEHYLPNRAGGSIPEGMEGALLSVADKMDTIAACFGVGLNPSGTADPFALRRQTLGILRIILEKSFRLSLCELIDKALPLLADKLTVPPETARKDVLEFFRGRLLHYLVSQEGYAADLVEATLAVGIDDPVDAVARTKALVAFKARPDFESLAAAFKRVANIIKEPETLPVEPELLQTAPEQALFGALSDTEGIVNEALARSDYDAALEAMSRLRGFVDAFFDSVLVMDKDERVRRNRLALLTRIRDLFSGVADFRKIQTA</sequence>
<dbReference type="HOGENOM" id="CLU_007220_2_2_7"/>
<keyword evidence="7 10" id="KW-0648">Protein biosynthesis</keyword>
<dbReference type="Pfam" id="PF02092">
    <property type="entry name" value="tRNA_synt_2f"/>
    <property type="match status" value="1"/>
</dbReference>
<protein>
    <recommendedName>
        <fullName evidence="10">Glycine--tRNA ligase beta subunit</fullName>
        <ecNumber evidence="10">6.1.1.14</ecNumber>
    </recommendedName>
    <alternativeName>
        <fullName evidence="10">Glycyl-tRNA synthetase beta subunit</fullName>
        <shortName evidence="10">GlyRS</shortName>
    </alternativeName>
</protein>
<accession>A0LL23</accession>
<keyword evidence="4 10" id="KW-0436">Ligase</keyword>
<keyword evidence="3 10" id="KW-0963">Cytoplasm</keyword>
<evidence type="ECO:0000256" key="5">
    <source>
        <dbReference type="ARBA" id="ARBA00022741"/>
    </source>
</evidence>
<dbReference type="FunCoup" id="A0LL23">
    <property type="interactions" value="520"/>
</dbReference>
<reference evidence="12 13" key="1">
    <citation type="submission" date="2006-10" db="EMBL/GenBank/DDBJ databases">
        <title>Complete sequence of Syntrophobacter fumaroxidans MPOB.</title>
        <authorList>
            <consortium name="US DOE Joint Genome Institute"/>
            <person name="Copeland A."/>
            <person name="Lucas S."/>
            <person name="Lapidus A."/>
            <person name="Barry K."/>
            <person name="Detter J.C."/>
            <person name="Glavina del Rio T."/>
            <person name="Hammon N."/>
            <person name="Israni S."/>
            <person name="Pitluck S."/>
            <person name="Goltsman E.G."/>
            <person name="Martinez M."/>
            <person name="Schmutz J."/>
            <person name="Larimer F."/>
            <person name="Land M."/>
            <person name="Hauser L."/>
            <person name="Kyrpides N."/>
            <person name="Kim E."/>
            <person name="Boone D.R."/>
            <person name="Brockman F."/>
            <person name="Culley D."/>
            <person name="Ferry J."/>
            <person name="Gunsalus R."/>
            <person name="McInerney M.J."/>
            <person name="Morrison M."/>
            <person name="Plugge C."/>
            <person name="Rohlin L."/>
            <person name="Scholten J."/>
            <person name="Sieber J."/>
            <person name="Stams A.J.M."/>
            <person name="Worm P."/>
            <person name="Henstra A.M."/>
            <person name="Richardson P."/>
        </authorList>
    </citation>
    <scope>NUCLEOTIDE SEQUENCE [LARGE SCALE GENOMIC DNA]</scope>
    <source>
        <strain evidence="13">DSM 10017 / MPOB</strain>
    </source>
</reference>
<dbReference type="AlphaFoldDB" id="A0LL23"/>
<evidence type="ECO:0000256" key="7">
    <source>
        <dbReference type="ARBA" id="ARBA00022917"/>
    </source>
</evidence>
<keyword evidence="5 10" id="KW-0547">Nucleotide-binding</keyword>
<evidence type="ECO:0000256" key="4">
    <source>
        <dbReference type="ARBA" id="ARBA00022598"/>
    </source>
</evidence>
<dbReference type="GO" id="GO:0006426">
    <property type="term" value="P:glycyl-tRNA aminoacylation"/>
    <property type="evidence" value="ECO:0007669"/>
    <property type="project" value="UniProtKB-UniRule"/>
</dbReference>
<evidence type="ECO:0000256" key="1">
    <source>
        <dbReference type="ARBA" id="ARBA00004496"/>
    </source>
</evidence>
<comment type="subcellular location">
    <subcellularLocation>
        <location evidence="1 10">Cytoplasm</location>
    </subcellularLocation>
</comment>
<dbReference type="InterPro" id="IPR008909">
    <property type="entry name" value="DALR_anticod-bd"/>
</dbReference>
<evidence type="ECO:0000256" key="2">
    <source>
        <dbReference type="ARBA" id="ARBA00008226"/>
    </source>
</evidence>
<dbReference type="PANTHER" id="PTHR30075">
    <property type="entry name" value="GLYCYL-TRNA SYNTHETASE"/>
    <property type="match status" value="1"/>
</dbReference>
<evidence type="ECO:0000313" key="13">
    <source>
        <dbReference type="Proteomes" id="UP000001784"/>
    </source>
</evidence>
<dbReference type="InterPro" id="IPR015944">
    <property type="entry name" value="Gly-tRNA-synth_bsu"/>
</dbReference>
<dbReference type="InterPro" id="IPR006194">
    <property type="entry name" value="Gly-tRNA-synth_heterodimer"/>
</dbReference>
<dbReference type="GO" id="GO:0005524">
    <property type="term" value="F:ATP binding"/>
    <property type="evidence" value="ECO:0007669"/>
    <property type="project" value="UniProtKB-UniRule"/>
</dbReference>
<dbReference type="Proteomes" id="UP000001784">
    <property type="component" value="Chromosome"/>
</dbReference>
<keyword evidence="6 10" id="KW-0067">ATP-binding</keyword>
<dbReference type="Pfam" id="PF05746">
    <property type="entry name" value="DALR_1"/>
    <property type="match status" value="1"/>
</dbReference>
<dbReference type="PROSITE" id="PS50861">
    <property type="entry name" value="AA_TRNA_LIGASE_II_GLYAB"/>
    <property type="match status" value="1"/>
</dbReference>
<evidence type="ECO:0000256" key="10">
    <source>
        <dbReference type="HAMAP-Rule" id="MF_00255"/>
    </source>
</evidence>
<evidence type="ECO:0000256" key="8">
    <source>
        <dbReference type="ARBA" id="ARBA00023146"/>
    </source>
</evidence>
<name>A0LL23_SYNFM</name>
<feature type="domain" description="DALR anticodon binding" evidence="11">
    <location>
        <begin position="588"/>
        <end position="682"/>
    </location>
</feature>
<evidence type="ECO:0000313" key="12">
    <source>
        <dbReference type="EMBL" id="ABK18125.1"/>
    </source>
</evidence>
<dbReference type="PANTHER" id="PTHR30075:SF2">
    <property type="entry name" value="GLYCINE--TRNA LIGASE, CHLOROPLASTIC_MITOCHONDRIAL 2"/>
    <property type="match status" value="1"/>
</dbReference>
<dbReference type="NCBIfam" id="TIGR00211">
    <property type="entry name" value="glyS"/>
    <property type="match status" value="1"/>
</dbReference>
<dbReference type="KEGG" id="sfu:Sfum_2445"/>
<dbReference type="GO" id="GO:0005829">
    <property type="term" value="C:cytosol"/>
    <property type="evidence" value="ECO:0007669"/>
    <property type="project" value="TreeGrafter"/>
</dbReference>
<comment type="catalytic activity">
    <reaction evidence="9 10">
        <text>tRNA(Gly) + glycine + ATP = glycyl-tRNA(Gly) + AMP + diphosphate</text>
        <dbReference type="Rhea" id="RHEA:16013"/>
        <dbReference type="Rhea" id="RHEA-COMP:9664"/>
        <dbReference type="Rhea" id="RHEA-COMP:9683"/>
        <dbReference type="ChEBI" id="CHEBI:30616"/>
        <dbReference type="ChEBI" id="CHEBI:33019"/>
        <dbReference type="ChEBI" id="CHEBI:57305"/>
        <dbReference type="ChEBI" id="CHEBI:78442"/>
        <dbReference type="ChEBI" id="CHEBI:78522"/>
        <dbReference type="ChEBI" id="CHEBI:456215"/>
        <dbReference type="EC" id="6.1.1.14"/>
    </reaction>
</comment>
<dbReference type="STRING" id="335543.Sfum_2445"/>
<dbReference type="HAMAP" id="MF_00255">
    <property type="entry name" value="Gly_tRNA_synth_beta"/>
    <property type="match status" value="1"/>
</dbReference>
<evidence type="ECO:0000256" key="9">
    <source>
        <dbReference type="ARBA" id="ARBA00047937"/>
    </source>
</evidence>
<evidence type="ECO:0000256" key="3">
    <source>
        <dbReference type="ARBA" id="ARBA00022490"/>
    </source>
</evidence>
<proteinExistence type="inferred from homology"/>
<gene>
    <name evidence="10" type="primary">glyS</name>
    <name evidence="12" type="ordered locus">Sfum_2445</name>
</gene>
<dbReference type="EC" id="6.1.1.14" evidence="10"/>
<comment type="subunit">
    <text evidence="10">Tetramer of two alpha and two beta subunits.</text>
</comment>
<dbReference type="GO" id="GO:0006420">
    <property type="term" value="P:arginyl-tRNA aminoacylation"/>
    <property type="evidence" value="ECO:0007669"/>
    <property type="project" value="InterPro"/>
</dbReference>
<dbReference type="InParanoid" id="A0LL23"/>
<dbReference type="PRINTS" id="PR01045">
    <property type="entry name" value="TRNASYNTHGB"/>
</dbReference>
<dbReference type="EMBL" id="CP000478">
    <property type="protein sequence ID" value="ABK18125.1"/>
    <property type="molecule type" value="Genomic_DNA"/>
</dbReference>
<dbReference type="SUPFAM" id="SSF109604">
    <property type="entry name" value="HD-domain/PDEase-like"/>
    <property type="match status" value="1"/>
</dbReference>
<evidence type="ECO:0000259" key="11">
    <source>
        <dbReference type="Pfam" id="PF05746"/>
    </source>
</evidence>
<organism evidence="12 13">
    <name type="scientific">Syntrophobacter fumaroxidans (strain DSM 10017 / MPOB)</name>
    <dbReference type="NCBI Taxonomy" id="335543"/>
    <lineage>
        <taxon>Bacteria</taxon>
        <taxon>Pseudomonadati</taxon>
        <taxon>Thermodesulfobacteriota</taxon>
        <taxon>Syntrophobacteria</taxon>
        <taxon>Syntrophobacterales</taxon>
        <taxon>Syntrophobacteraceae</taxon>
        <taxon>Syntrophobacter</taxon>
    </lineage>
</organism>
<dbReference type="eggNOG" id="COG0751">
    <property type="taxonomic scope" value="Bacteria"/>
</dbReference>
<comment type="similarity">
    <text evidence="2 10">Belongs to the class-II aminoacyl-tRNA synthetase family.</text>
</comment>
<keyword evidence="8 10" id="KW-0030">Aminoacyl-tRNA synthetase</keyword>
<dbReference type="GO" id="GO:0004820">
    <property type="term" value="F:glycine-tRNA ligase activity"/>
    <property type="evidence" value="ECO:0007669"/>
    <property type="project" value="UniProtKB-UniRule"/>
</dbReference>
<evidence type="ECO:0000256" key="6">
    <source>
        <dbReference type="ARBA" id="ARBA00022840"/>
    </source>
</evidence>